<reference evidence="2" key="1">
    <citation type="journal article" date="2003" name="Genome Biol.">
        <title>An integrated gene annotation and transcriptional profiling approach towards the full gene content of the Drosophila genome.</title>
        <authorList>
            <person name="Hild M."/>
            <person name="Beckmann B."/>
            <person name="Haas S.A."/>
            <person name="Koch B."/>
            <person name="Solovyev V."/>
            <person name="Busold C."/>
            <person name="Fellenberg K."/>
            <person name="Boutros M."/>
            <person name="Vingron M."/>
            <person name="Sauer F."/>
            <person name="Hoheisel J.D."/>
            <person name="Paro R."/>
        </authorList>
    </citation>
    <scope>NUCLEOTIDE SEQUENCE</scope>
</reference>
<evidence type="ECO:0000256" key="1">
    <source>
        <dbReference type="SAM" id="MobiDB-lite"/>
    </source>
</evidence>
<protein>
    <submittedName>
        <fullName evidence="2">HDC09053</fullName>
    </submittedName>
</protein>
<feature type="compositionally biased region" description="Polar residues" evidence="1">
    <location>
        <begin position="190"/>
        <end position="205"/>
    </location>
</feature>
<organism evidence="2">
    <name type="scientific">Drosophila melanogaster</name>
    <name type="common">Fruit fly</name>
    <dbReference type="NCBI Taxonomy" id="7227"/>
    <lineage>
        <taxon>Eukaryota</taxon>
        <taxon>Metazoa</taxon>
        <taxon>Ecdysozoa</taxon>
        <taxon>Arthropoda</taxon>
        <taxon>Hexapoda</taxon>
        <taxon>Insecta</taxon>
        <taxon>Pterygota</taxon>
        <taxon>Neoptera</taxon>
        <taxon>Endopterygota</taxon>
        <taxon>Diptera</taxon>
        <taxon>Brachycera</taxon>
        <taxon>Muscomorpha</taxon>
        <taxon>Ephydroidea</taxon>
        <taxon>Drosophilidae</taxon>
        <taxon>Drosophila</taxon>
        <taxon>Sophophora</taxon>
    </lineage>
</organism>
<dbReference type="AlphaFoldDB" id="Q6ILL6"/>
<proteinExistence type="predicted"/>
<sequence>MANYFHIYEPGPPGRTLAKQCSNGKQNSSVTNTPPTRDSLQILARLLGFSLSARRETSNERRHSRCATSGAHFLCMQLEGRRGKGGLERGVAMNRVLPATMAYYMASCSDKDVPFWISAPAMHVLVPENRHDEPSAKVAGLYTDRWQIPSPHPHLKSAKNLNDISESNLPFWAINAARLLIDLCPRNRRSPGSCQDKNASASGPINNFDVRRRVPKLAAVNRTPKRP</sequence>
<accession>Q6ILL6</accession>
<feature type="region of interest" description="Disordered" evidence="1">
    <location>
        <begin position="190"/>
        <end position="227"/>
    </location>
</feature>
<gene>
    <name evidence="2" type="ORF">HDC09053</name>
</gene>
<dbReference type="EMBL" id="BK002000">
    <property type="protein sequence ID" value="DAA02845.1"/>
    <property type="molecule type" value="Genomic_DNA"/>
</dbReference>
<name>Q6ILL6_DROME</name>
<evidence type="ECO:0000313" key="2">
    <source>
        <dbReference type="EMBL" id="DAA02845.1"/>
    </source>
</evidence>